<dbReference type="Gene3D" id="1.10.1040.10">
    <property type="entry name" value="N-(1-d-carboxylethyl)-l-norvaline Dehydrogenase, domain 2"/>
    <property type="match status" value="1"/>
</dbReference>
<dbReference type="InterPro" id="IPR036291">
    <property type="entry name" value="NAD(P)-bd_dom_sf"/>
</dbReference>
<keyword evidence="6" id="KW-0520">NAD</keyword>
<dbReference type="SUPFAM" id="SSF48179">
    <property type="entry name" value="6-phosphogluconate dehydrogenase C-terminal domain-like"/>
    <property type="match status" value="1"/>
</dbReference>
<gene>
    <name evidence="9" type="primary">fadB2_2</name>
    <name evidence="9" type="ORF">ERS852411_02729</name>
</gene>
<dbReference type="Pfam" id="PF02737">
    <property type="entry name" value="3HCDH_N"/>
    <property type="match status" value="1"/>
</dbReference>
<reference evidence="9 10" key="1">
    <citation type="submission" date="2015-09" db="EMBL/GenBank/DDBJ databases">
        <authorList>
            <consortium name="Pathogen Informatics"/>
        </authorList>
    </citation>
    <scope>NUCLEOTIDE SEQUENCE [LARGE SCALE GENOMIC DNA]</scope>
    <source>
        <strain evidence="9 10">2789STDY5608854</strain>
    </source>
</reference>
<evidence type="ECO:0000313" key="10">
    <source>
        <dbReference type="Proteomes" id="UP000095746"/>
    </source>
</evidence>
<protein>
    <recommendedName>
        <fullName evidence="4">3-hydroxybutyryl-CoA dehydrogenase</fullName>
    </recommendedName>
</protein>
<dbReference type="NCBIfam" id="NF004474">
    <property type="entry name" value="PRK05808.1"/>
    <property type="match status" value="1"/>
</dbReference>
<name>A0A174KTW0_FLAPL</name>
<feature type="binding site" evidence="6">
    <location>
        <position position="121"/>
    </location>
    <ligand>
        <name>NAD(+)</name>
        <dbReference type="ChEBI" id="CHEBI:57540"/>
    </ligand>
</feature>
<dbReference type="GO" id="GO:0006635">
    <property type="term" value="P:fatty acid beta-oxidation"/>
    <property type="evidence" value="ECO:0007669"/>
    <property type="project" value="TreeGrafter"/>
</dbReference>
<evidence type="ECO:0000256" key="2">
    <source>
        <dbReference type="ARBA" id="ARBA00009463"/>
    </source>
</evidence>
<dbReference type="FunFam" id="3.40.50.720:FF:000009">
    <property type="entry name" value="Fatty oxidation complex, alpha subunit"/>
    <property type="match status" value="1"/>
</dbReference>
<feature type="domain" description="3-hydroxyacyl-CoA dehydrogenase NAD binding" evidence="8">
    <location>
        <begin position="29"/>
        <end position="207"/>
    </location>
</feature>
<comment type="similarity">
    <text evidence="2">Belongs to the 3-hydroxyacyl-CoA dehydrogenase family.</text>
</comment>
<feature type="binding site" evidence="6">
    <location>
        <position position="298"/>
    </location>
    <ligand>
        <name>NAD(+)</name>
        <dbReference type="ChEBI" id="CHEBI:57540"/>
    </ligand>
</feature>
<dbReference type="GO" id="GO:0070403">
    <property type="term" value="F:NAD+ binding"/>
    <property type="evidence" value="ECO:0007669"/>
    <property type="project" value="InterPro"/>
</dbReference>
<evidence type="ECO:0000256" key="1">
    <source>
        <dbReference type="ARBA" id="ARBA00005086"/>
    </source>
</evidence>
<evidence type="ECO:0000256" key="4">
    <source>
        <dbReference type="ARBA" id="ARBA00067747"/>
    </source>
</evidence>
<feature type="binding site" evidence="6">
    <location>
        <position position="57"/>
    </location>
    <ligand>
        <name>NAD(+)</name>
        <dbReference type="ChEBI" id="CHEBI:57540"/>
    </ligand>
</feature>
<feature type="site" description="Important for catalytic activity" evidence="5">
    <location>
        <position position="164"/>
    </location>
</feature>
<dbReference type="PANTHER" id="PTHR48075:SF5">
    <property type="entry name" value="3-HYDROXYBUTYRYL-COA DEHYDROGENASE"/>
    <property type="match status" value="1"/>
</dbReference>
<evidence type="ECO:0000256" key="5">
    <source>
        <dbReference type="PIRSR" id="PIRSR000105-1"/>
    </source>
</evidence>
<dbReference type="NCBIfam" id="NF005875">
    <property type="entry name" value="PRK07819.1"/>
    <property type="match status" value="1"/>
</dbReference>
<sequence>MTPVIANLSDQVWNVLIKPIEKRFFTMKKIVVIGGGTMGLDIAQVFARNGYDVVVRDIKDEIIQASEARLNKGLDKLVSKGKLDEAKKAEILSHMSFTTELAAAADADLVVEAAIENLDIKKSIFAELDSLCKPETILASNTSSISITAIAAATKRADKFIGMHFFNPATVMKLVEVIRGAHTSDETYKTIAELAAAIGKEPVEVNEAPGFVVNKILVPMINEGIDLVYTGVASVEGVDTAMKLGANHPMGPLALGDLIGLDVCLAIMDTLYDETHDPKYRASLLLRKMVRAGKLGRKTGIGFYDYSKK</sequence>
<dbReference type="InterPro" id="IPR022694">
    <property type="entry name" value="3-OHacyl-CoA_DH"/>
</dbReference>
<dbReference type="PANTHER" id="PTHR48075">
    <property type="entry name" value="3-HYDROXYACYL-COA DEHYDROGENASE FAMILY PROTEIN"/>
    <property type="match status" value="1"/>
</dbReference>
<proteinExistence type="inferred from homology"/>
<evidence type="ECO:0000259" key="7">
    <source>
        <dbReference type="Pfam" id="PF00725"/>
    </source>
</evidence>
<accession>A0A174KTW0</accession>
<dbReference type="InterPro" id="IPR013328">
    <property type="entry name" value="6PGD_dom2"/>
</dbReference>
<evidence type="ECO:0000256" key="6">
    <source>
        <dbReference type="PIRSR" id="PIRSR000105-2"/>
    </source>
</evidence>
<dbReference type="Gene3D" id="3.40.50.720">
    <property type="entry name" value="NAD(P)-binding Rossmann-like Domain"/>
    <property type="match status" value="1"/>
</dbReference>
<dbReference type="Proteomes" id="UP000095746">
    <property type="component" value="Unassembled WGS sequence"/>
</dbReference>
<evidence type="ECO:0000313" key="9">
    <source>
        <dbReference type="EMBL" id="CUP14321.1"/>
    </source>
</evidence>
<feature type="binding site" evidence="6">
    <location>
        <position position="167"/>
    </location>
    <ligand>
        <name>NAD(+)</name>
        <dbReference type="ChEBI" id="CHEBI:57540"/>
    </ligand>
</feature>
<feature type="binding site" evidence="6">
    <location>
        <position position="116"/>
    </location>
    <ligand>
        <name>NAD(+)</name>
        <dbReference type="ChEBI" id="CHEBI:57540"/>
    </ligand>
</feature>
<feature type="domain" description="3-hydroxyacyl-CoA dehydrogenase C-terminal" evidence="7">
    <location>
        <begin position="210"/>
        <end position="306"/>
    </location>
</feature>
<dbReference type="PIRSF" id="PIRSF000105">
    <property type="entry name" value="HCDH"/>
    <property type="match status" value="1"/>
</dbReference>
<feature type="binding site" evidence="6">
    <location>
        <begin position="34"/>
        <end position="39"/>
    </location>
    <ligand>
        <name>NAD(+)</name>
        <dbReference type="ChEBI" id="CHEBI:57540"/>
    </ligand>
</feature>
<dbReference type="GO" id="GO:0008691">
    <property type="term" value="F:3-hydroxybutyryl-CoA dehydrogenase activity"/>
    <property type="evidence" value="ECO:0007669"/>
    <property type="project" value="TreeGrafter"/>
</dbReference>
<dbReference type="SUPFAM" id="SSF51735">
    <property type="entry name" value="NAD(P)-binding Rossmann-fold domains"/>
    <property type="match status" value="1"/>
</dbReference>
<dbReference type="InterPro" id="IPR006108">
    <property type="entry name" value="3HC_DH_C"/>
</dbReference>
<organism evidence="9 10">
    <name type="scientific">Flavonifractor plautii</name>
    <name type="common">Fusobacterium plautii</name>
    <dbReference type="NCBI Taxonomy" id="292800"/>
    <lineage>
        <taxon>Bacteria</taxon>
        <taxon>Bacillati</taxon>
        <taxon>Bacillota</taxon>
        <taxon>Clostridia</taxon>
        <taxon>Eubacteriales</taxon>
        <taxon>Oscillospiraceae</taxon>
        <taxon>Flavonifractor</taxon>
    </lineage>
</organism>
<comment type="pathway">
    <text evidence="1">Lipid metabolism; butanoate metabolism.</text>
</comment>
<dbReference type="EMBL" id="CYZT01000268">
    <property type="protein sequence ID" value="CUP14321.1"/>
    <property type="molecule type" value="Genomic_DNA"/>
</dbReference>
<dbReference type="InterPro" id="IPR008927">
    <property type="entry name" value="6-PGluconate_DH-like_C_sf"/>
</dbReference>
<evidence type="ECO:0000256" key="3">
    <source>
        <dbReference type="ARBA" id="ARBA00023002"/>
    </source>
</evidence>
<feature type="binding site" evidence="6">
    <location>
        <position position="143"/>
    </location>
    <ligand>
        <name>NAD(+)</name>
        <dbReference type="ChEBI" id="CHEBI:57540"/>
    </ligand>
</feature>
<keyword evidence="3 9" id="KW-0560">Oxidoreductase</keyword>
<dbReference type="Pfam" id="PF00725">
    <property type="entry name" value="3HCDH"/>
    <property type="match status" value="1"/>
</dbReference>
<dbReference type="InterPro" id="IPR006176">
    <property type="entry name" value="3-OHacyl-CoA_DH_NAD-bd"/>
</dbReference>
<evidence type="ECO:0000259" key="8">
    <source>
        <dbReference type="Pfam" id="PF02737"/>
    </source>
</evidence>
<dbReference type="AlphaFoldDB" id="A0A174KTW0"/>